<sequence length="92" mass="10745">EVFKAMQVKSSKNEIITLGKMPRIYHLLALVKLEGYDDNILLDRSKIFLLKKDEVSKKKFYFNKLLGFELSKSRINELFKVSVTSDNTARIF</sequence>
<dbReference type="EMBL" id="BART01032490">
    <property type="protein sequence ID" value="GAH11508.1"/>
    <property type="molecule type" value="Genomic_DNA"/>
</dbReference>
<comment type="caution">
    <text evidence="1">The sequence shown here is derived from an EMBL/GenBank/DDBJ whole genome shotgun (WGS) entry which is preliminary data.</text>
</comment>
<organism evidence="1">
    <name type="scientific">marine sediment metagenome</name>
    <dbReference type="NCBI Taxonomy" id="412755"/>
    <lineage>
        <taxon>unclassified sequences</taxon>
        <taxon>metagenomes</taxon>
        <taxon>ecological metagenomes</taxon>
    </lineage>
</organism>
<proteinExistence type="predicted"/>
<gene>
    <name evidence="1" type="ORF">S01H4_56133</name>
</gene>
<feature type="non-terminal residue" evidence="1">
    <location>
        <position position="1"/>
    </location>
</feature>
<dbReference type="AlphaFoldDB" id="X1ESB6"/>
<accession>X1ESB6</accession>
<reference evidence="1" key="1">
    <citation type="journal article" date="2014" name="Front. Microbiol.">
        <title>High frequency of phylogenetically diverse reductive dehalogenase-homologous genes in deep subseafloor sedimentary metagenomes.</title>
        <authorList>
            <person name="Kawai M."/>
            <person name="Futagami T."/>
            <person name="Toyoda A."/>
            <person name="Takaki Y."/>
            <person name="Nishi S."/>
            <person name="Hori S."/>
            <person name="Arai W."/>
            <person name="Tsubouchi T."/>
            <person name="Morono Y."/>
            <person name="Uchiyama I."/>
            <person name="Ito T."/>
            <person name="Fujiyama A."/>
            <person name="Inagaki F."/>
            <person name="Takami H."/>
        </authorList>
    </citation>
    <scope>NUCLEOTIDE SEQUENCE</scope>
    <source>
        <strain evidence="1">Expedition CK06-06</strain>
    </source>
</reference>
<evidence type="ECO:0000313" key="1">
    <source>
        <dbReference type="EMBL" id="GAH11508.1"/>
    </source>
</evidence>
<name>X1ESB6_9ZZZZ</name>
<protein>
    <submittedName>
        <fullName evidence="1">Uncharacterized protein</fullName>
    </submittedName>
</protein>